<gene>
    <name evidence="1" type="ORF">MSHO_39250</name>
</gene>
<dbReference type="EMBL" id="AP022572">
    <property type="protein sequence ID" value="BBX58580.1"/>
    <property type="molecule type" value="Genomic_DNA"/>
</dbReference>
<keyword evidence="2" id="KW-1185">Reference proteome</keyword>
<dbReference type="Gene3D" id="3.40.50.720">
    <property type="entry name" value="NAD(P)-binding Rossmann-like Domain"/>
    <property type="match status" value="1"/>
</dbReference>
<dbReference type="AlphaFoldDB" id="A0A7I7LG42"/>
<sequence>MTGHGSPLRIGIVGAARIAPQALVKPAQGNVEAVVAAVAARDGVRAQACAAKHGISRVHSS</sequence>
<proteinExistence type="predicted"/>
<name>A0A7I7LG42_9MYCO</name>
<reference evidence="1 2" key="1">
    <citation type="journal article" date="2019" name="Emerg. Microbes Infect.">
        <title>Comprehensive subspecies identification of 175 nontuberculous mycobacteria species based on 7547 genomic profiles.</title>
        <authorList>
            <person name="Matsumoto Y."/>
            <person name="Kinjo T."/>
            <person name="Motooka D."/>
            <person name="Nabeya D."/>
            <person name="Jung N."/>
            <person name="Uechi K."/>
            <person name="Horii T."/>
            <person name="Iida T."/>
            <person name="Fujita J."/>
            <person name="Nakamura S."/>
        </authorList>
    </citation>
    <scope>NUCLEOTIDE SEQUENCE [LARGE SCALE GENOMIC DNA]</scope>
    <source>
        <strain evidence="1 2">JCM 12657</strain>
    </source>
</reference>
<dbReference type="InterPro" id="IPR036291">
    <property type="entry name" value="NAD(P)-bd_dom_sf"/>
</dbReference>
<evidence type="ECO:0000313" key="1">
    <source>
        <dbReference type="EMBL" id="BBX58580.1"/>
    </source>
</evidence>
<dbReference type="Proteomes" id="UP000467164">
    <property type="component" value="Chromosome"/>
</dbReference>
<dbReference type="SUPFAM" id="SSF51735">
    <property type="entry name" value="NAD(P)-binding Rossmann-fold domains"/>
    <property type="match status" value="1"/>
</dbReference>
<dbReference type="KEGG" id="msho:MSHO_39250"/>
<protein>
    <recommendedName>
        <fullName evidence="3">Oxidoreductase</fullName>
    </recommendedName>
</protein>
<organism evidence="1 2">
    <name type="scientific">Mycobacterium shottsii</name>
    <dbReference type="NCBI Taxonomy" id="133549"/>
    <lineage>
        <taxon>Bacteria</taxon>
        <taxon>Bacillati</taxon>
        <taxon>Actinomycetota</taxon>
        <taxon>Actinomycetes</taxon>
        <taxon>Mycobacteriales</taxon>
        <taxon>Mycobacteriaceae</taxon>
        <taxon>Mycobacterium</taxon>
        <taxon>Mycobacterium ulcerans group</taxon>
    </lineage>
</organism>
<evidence type="ECO:0008006" key="3">
    <source>
        <dbReference type="Google" id="ProtNLM"/>
    </source>
</evidence>
<accession>A0A7I7LG42</accession>
<evidence type="ECO:0000313" key="2">
    <source>
        <dbReference type="Proteomes" id="UP000467164"/>
    </source>
</evidence>